<accession>A0A0E9VKC4</accession>
<dbReference type="EMBL" id="GBXM01030111">
    <property type="protein sequence ID" value="JAH78466.1"/>
    <property type="molecule type" value="Transcribed_RNA"/>
</dbReference>
<proteinExistence type="predicted"/>
<name>A0A0E9VKC4_ANGAN</name>
<reference evidence="1" key="1">
    <citation type="submission" date="2014-11" db="EMBL/GenBank/DDBJ databases">
        <authorList>
            <person name="Amaro Gonzalez C."/>
        </authorList>
    </citation>
    <scope>NUCLEOTIDE SEQUENCE</scope>
</reference>
<organism evidence="1">
    <name type="scientific">Anguilla anguilla</name>
    <name type="common">European freshwater eel</name>
    <name type="synonym">Muraena anguilla</name>
    <dbReference type="NCBI Taxonomy" id="7936"/>
    <lineage>
        <taxon>Eukaryota</taxon>
        <taxon>Metazoa</taxon>
        <taxon>Chordata</taxon>
        <taxon>Craniata</taxon>
        <taxon>Vertebrata</taxon>
        <taxon>Euteleostomi</taxon>
        <taxon>Actinopterygii</taxon>
        <taxon>Neopterygii</taxon>
        <taxon>Teleostei</taxon>
        <taxon>Anguilliformes</taxon>
        <taxon>Anguillidae</taxon>
        <taxon>Anguilla</taxon>
    </lineage>
</organism>
<dbReference type="AlphaFoldDB" id="A0A0E9VKC4"/>
<sequence>MWYHHPLLFMLQPTDRACTDLSRRKMLCVQLWHEDSKSTSRGH</sequence>
<protein>
    <submittedName>
        <fullName evidence="1">Uncharacterized protein</fullName>
    </submittedName>
</protein>
<evidence type="ECO:0000313" key="1">
    <source>
        <dbReference type="EMBL" id="JAH78466.1"/>
    </source>
</evidence>
<reference evidence="1" key="2">
    <citation type="journal article" date="2015" name="Fish Shellfish Immunol.">
        <title>Early steps in the European eel (Anguilla anguilla)-Vibrio vulnificus interaction in the gills: Role of the RtxA13 toxin.</title>
        <authorList>
            <person name="Callol A."/>
            <person name="Pajuelo D."/>
            <person name="Ebbesson L."/>
            <person name="Teles M."/>
            <person name="MacKenzie S."/>
            <person name="Amaro C."/>
        </authorList>
    </citation>
    <scope>NUCLEOTIDE SEQUENCE</scope>
</reference>